<comment type="function">
    <text evidence="3">Multifunctional enzyme acting as 1,4-alpha-D-glucan:1,4-alpha-D-glucan 4-alpha-D-glycosyltransferase and amylo-1,6-glucosidase in glycogen degradation.</text>
</comment>
<reference evidence="26 27" key="1">
    <citation type="submission" date="2020-01" db="EMBL/GenBank/DDBJ databases">
        <title>Aspergillus terreus IFO 6365 whole genome shotgun sequence.</title>
        <authorList>
            <person name="Kanamasa S."/>
            <person name="Takahashi H."/>
        </authorList>
    </citation>
    <scope>NUCLEOTIDE SEQUENCE [LARGE SCALE GENOMIC DNA]</scope>
    <source>
        <strain evidence="26 27">IFO 6365</strain>
    </source>
</reference>
<sequence length="2290" mass="259189">MGSPLTDRSFEASDHTRLQPNFNKNIQIDVPIIKPGSFAFYTTYSPLPEFSVSPVAASKTARTPTHYIDVAPRLTLNGRDLPLNALSIFSILSKFMGSYPTDWDKHLNGIGQRNYNMVHFTPLMKRGASNSPYSIFDQLTFDEACFPNGEDDVAQLVSRMEKEYDLLSLTDVVWNHTAHNSQWLEEHPEAGYSVETAPWLEAALELDTALLKFGQDLELLGLPTEFKTVDDLLLVMNALREHVIKQIKLWEFYVVDVKDNAARIVDKWRSSKDIDLQDGKWSRLDLNDYKNLTLKQQAGLIRDHGVPTSKQVLGRFSRRVDDEFGVVVTTALFGKFGPDSDTKAIHEAISKILDEVNLPFYGEYDSDVSEIMNQLYNRIKYLRIDDHGPKLGAITAKSPLIETYFTRLPHNDVTKKHNPKALALVNNGWIWNADAMRDNAGPESRAYLRREVIVWGDCVKLRYGNGPQDNPFLWDFMTKYTRLMAKYFTGFRIDNCHSTPLVVAEYLLDEARKVRPNLTVFAELFTGSEDADYVFVKRLGINALIREAMQAWGTGELSRLVHRHGGRPIGSFDVDLPSAGSSHAIASAGTDNVNERISHIRPCPVQALFMDCTHDNEMPAQKRTAIDTLPNAALVAMCASAIGSVMGYDEIYPKLVDLVHETRMYHSKFSESSKVTVHDLEGGIGGVKKVLNELHTNMGVEGYDETHIHHDGEYITVHRVHPKTRKGIFLIAHTAFPPYNNNVVLPPTHLTGTRATHIGTWKLEVDASDSVKQEILSDKTYLRGLPSKVHDFEGTKVESKGDDTTISVLDTFSAGSIALFETSIPLAEHASGLDYFITEGAGEAFSKLSLVDLNFALYRCEAEERDSSDGQDGVYNIPNHGPLVYAGLQGWWSVLENIIRNNELGHPLCDHLRQGQWALDYIVGRLEKVAQKEGYDALRAPAVWLREKFQAVRELPSFLLPRYFAIIVQVAYNAAWTKGIQLLGDNIRKGQEFVHQLGMVSVQQTGYVNSASLWPTKRVPSLAAGLPHFAVDWARCWGRDAFISLRGLLLCTGRFDDAKEHILAFASVLKHGMIPNLLSSGKLPRYNSRDSVWFLLQAIQDYTKMAPNGRQLLEEKVPRRFLPYDDTWFPFDDPRAYSQSTTITEIIQEVFQRHAHGLSFREYNAGPDLDMQMKPEGFQIDINVDWNTGIIFGGSQFNCGTWQDKMGESEKAGNKGFPGTPRDGAAIEITGLLYSALKWVGDLHERGFYPHAGVEIAGGKTITFKNWATRIKENFEFCYYVPADATNDCKYDVDAKLVNRRGIYKDLYKSGKPYEDYQLRSNFPIAMTVAPELFDPEKALAALALADSVLCGPVGMATLDPSDLNYRPNYNNSEDSTDFATAKGRNYHQGPEWVWQRGYFLRALLYFDLARRKTPEGRTEAYQQVTKRMEGCKRALRESPWKGLTELTNKDGAYCHDSSAATAVLTAATLVMEEPADPSKPHEPWSEQTNRQRDLYTQLVISSFLGLSAFFAFCILRPKWTELYAARRQQRCAASHLPELPDSFFGWIPVLYKITDEEVLHSAGLDAYVFLSFFKFAVRFLSAVFVLSLVIILPIHYRYAHTLGIPGWDDDDDNTLGGGKHKKLISDPNYLWMYVVFTYIFSGLAIYLLLQETNKIIRTRQNYLGSQTSTTDRTIRLSGIPREMRSEDKIREFMEGLQVGKVESVTLCRDWRELDRLIDERLKILRKLERAWTKHLGYKRQDIREYSLPRTNLQPSGSSILSEEDSERIQLLSTSARDHVADYSENRPTTKLWYGPFKLRYRNVDAIDYYEEKLRRIDEKIQAARKKEYPPTELAFVTMESIHASQMVVQAILDPHPMQLLARLAPAPADVIWKNTYLPRSRRMMQSWSITAIIGFLTIFWSVLLIPVAYLLELETLHKVFPQLADALSRHPLAKSLVQTGLPTLVLSLLTVAVPYLYNWLSNCQGMTSRGDIELSVISKNFFFTFFNLFLVFTVFGTATTFYQFWENLRDAFKDATTIAFALAKSLENFAPFYINLIILQGLGLFPFRLLEFGSVAMYPINFLTARTPRDYAELSTPPTFSYGYSIPQTILILIICVVYSVFPSSWLICLFGLVYFTIGKLIYKYQLLYAMDHQQHSTGRAWPMICNRVLVGFILFQLAMIGVLALRKAITRSLIIVPLLAATVWFSYFFQRSYEPLTKFIALKSIDRDRPGGGDISPSPSSTLSPPSGLERDALPIRVGGQELGLRLKKYVNPSLILPLSDAWLPGRSVNHGAPGALDFHETPNDSAV</sequence>
<evidence type="ECO:0000313" key="27">
    <source>
        <dbReference type="Proteomes" id="UP000452235"/>
    </source>
</evidence>
<dbReference type="GO" id="GO:0005978">
    <property type="term" value="P:glycogen biosynthetic process"/>
    <property type="evidence" value="ECO:0007669"/>
    <property type="project" value="UniProtKB-KW"/>
</dbReference>
<dbReference type="OrthoDB" id="10248904at2759"/>
<dbReference type="Pfam" id="PF14702">
    <property type="entry name" value="hGDE_central"/>
    <property type="match status" value="1"/>
</dbReference>
<dbReference type="InterPro" id="IPR032880">
    <property type="entry name" value="CSC1/OSCA1-like_N"/>
</dbReference>
<organism evidence="26 27">
    <name type="scientific">Aspergillus terreus</name>
    <dbReference type="NCBI Taxonomy" id="33178"/>
    <lineage>
        <taxon>Eukaryota</taxon>
        <taxon>Fungi</taxon>
        <taxon>Dikarya</taxon>
        <taxon>Ascomycota</taxon>
        <taxon>Pezizomycotina</taxon>
        <taxon>Eurotiomycetes</taxon>
        <taxon>Eurotiomycetidae</taxon>
        <taxon>Eurotiales</taxon>
        <taxon>Aspergillaceae</taxon>
        <taxon>Aspergillus</taxon>
        <taxon>Aspergillus subgen. Circumdati</taxon>
    </lineage>
</organism>
<evidence type="ECO:0000256" key="11">
    <source>
        <dbReference type="ARBA" id="ARBA00022801"/>
    </source>
</evidence>
<feature type="compositionally biased region" description="Low complexity" evidence="17">
    <location>
        <begin position="2217"/>
        <end position="2229"/>
    </location>
</feature>
<feature type="domain" description="Glycogen debranching enzyme glucanotransferase" evidence="23">
    <location>
        <begin position="80"/>
        <end position="518"/>
    </location>
</feature>
<dbReference type="SUPFAM" id="SSF51445">
    <property type="entry name" value="(Trans)glycosidases"/>
    <property type="match status" value="1"/>
</dbReference>
<feature type="transmembrane region" description="Helical" evidence="18">
    <location>
        <begin position="1982"/>
        <end position="2006"/>
    </location>
</feature>
<dbReference type="Pfam" id="PF02714">
    <property type="entry name" value="RSN1_7TM"/>
    <property type="match status" value="1"/>
</dbReference>
<keyword evidence="12" id="KW-0320">Glycogen biosynthesis</keyword>
<evidence type="ECO:0000256" key="14">
    <source>
        <dbReference type="ARBA" id="ARBA00023295"/>
    </source>
</evidence>
<keyword evidence="11" id="KW-0378">Hydrolase</keyword>
<evidence type="ECO:0000259" key="24">
    <source>
        <dbReference type="Pfam" id="PF14702"/>
    </source>
</evidence>
<dbReference type="InterPro" id="IPR010401">
    <property type="entry name" value="AGL/Gdb1"/>
</dbReference>
<dbReference type="InterPro" id="IPR032788">
    <property type="entry name" value="AGL_central"/>
</dbReference>
<feature type="domain" description="CSC1/OSCA1-like N-terminal transmembrane" evidence="21">
    <location>
        <begin position="1495"/>
        <end position="1652"/>
    </location>
</feature>
<feature type="region of interest" description="Disordered" evidence="17">
    <location>
        <begin position="2212"/>
        <end position="2233"/>
    </location>
</feature>
<keyword evidence="13" id="KW-0511">Multifunctional enzyme</keyword>
<proteinExistence type="inferred from homology"/>
<comment type="catalytic activity">
    <reaction evidence="1">
        <text>Transfers a segment of a (1-&gt;4)-alpha-D-glucan to a new position in an acceptor, which may be glucose or a (1-&gt;4)-alpha-D-glucan.</text>
        <dbReference type="EC" id="2.4.1.25"/>
    </reaction>
</comment>
<evidence type="ECO:0000256" key="7">
    <source>
        <dbReference type="ARBA" id="ARBA00020723"/>
    </source>
</evidence>
<name>A0A5M3YQU2_ASPTE</name>
<evidence type="ECO:0000259" key="20">
    <source>
        <dbReference type="Pfam" id="PF06202"/>
    </source>
</evidence>
<keyword evidence="8" id="KW-0963">Cytoplasm</keyword>
<evidence type="ECO:0000259" key="25">
    <source>
        <dbReference type="Pfam" id="PF14703"/>
    </source>
</evidence>
<evidence type="ECO:0000256" key="17">
    <source>
        <dbReference type="SAM" id="MobiDB-lite"/>
    </source>
</evidence>
<dbReference type="GO" id="GO:0005737">
    <property type="term" value="C:cytoplasm"/>
    <property type="evidence" value="ECO:0007669"/>
    <property type="project" value="UniProtKB-SubCell"/>
</dbReference>
<dbReference type="FunFam" id="3.20.20.80:FF:000242">
    <property type="entry name" value="Glycogen debranching enzyme Gdb1, putative"/>
    <property type="match status" value="1"/>
</dbReference>
<dbReference type="CDD" id="cd11327">
    <property type="entry name" value="AmyAc_Glg_debranch_2"/>
    <property type="match status" value="1"/>
</dbReference>
<feature type="domain" description="Glycogen debranching enzyme central" evidence="24">
    <location>
        <begin position="683"/>
        <end position="926"/>
    </location>
</feature>
<dbReference type="Pfam" id="PF14701">
    <property type="entry name" value="hDGE_amylase"/>
    <property type="match status" value="1"/>
</dbReference>
<dbReference type="InterPro" id="IPR029436">
    <property type="entry name" value="AGL_euk_N"/>
</dbReference>
<feature type="domain" description="Eukaryotic glycogen debranching enzyme N-terminal" evidence="22">
    <location>
        <begin position="15"/>
        <end position="77"/>
    </location>
</feature>
<evidence type="ECO:0000256" key="8">
    <source>
        <dbReference type="ARBA" id="ARBA00022490"/>
    </source>
</evidence>
<dbReference type="NCBIfam" id="TIGR01531">
    <property type="entry name" value="glyc_debranch"/>
    <property type="match status" value="1"/>
</dbReference>
<feature type="domain" description="Glycogen debranching enzyme C-terminal" evidence="20">
    <location>
        <begin position="1012"/>
        <end position="1464"/>
    </location>
</feature>
<evidence type="ECO:0000256" key="5">
    <source>
        <dbReference type="ARBA" id="ARBA00012560"/>
    </source>
</evidence>
<evidence type="ECO:0000256" key="9">
    <source>
        <dbReference type="ARBA" id="ARBA00022676"/>
    </source>
</evidence>
<dbReference type="GO" id="GO:0004135">
    <property type="term" value="F:amylo-alpha-1,6-glucosidase activity"/>
    <property type="evidence" value="ECO:0007669"/>
    <property type="project" value="UniProtKB-EC"/>
</dbReference>
<protein>
    <recommendedName>
        <fullName evidence="7">Glycogen debranching enzyme</fullName>
        <ecNumber evidence="5">2.4.1.25</ecNumber>
        <ecNumber evidence="6">3.2.1.33</ecNumber>
    </recommendedName>
    <alternativeName>
        <fullName evidence="16">Glycogen debrancher</fullName>
    </alternativeName>
</protein>
<dbReference type="Gene3D" id="1.50.10.10">
    <property type="match status" value="1"/>
</dbReference>
<feature type="transmembrane region" description="Helical" evidence="18">
    <location>
        <begin position="1631"/>
        <end position="1650"/>
    </location>
</feature>
<evidence type="ECO:0000256" key="16">
    <source>
        <dbReference type="ARBA" id="ARBA00031477"/>
    </source>
</evidence>
<dbReference type="FunFam" id="3.20.20.80:FF:000333">
    <property type="entry name" value="Glycogen debranching enzyme Gdb1, putative (AFU_orthologue AFUA_1G02140)"/>
    <property type="match status" value="1"/>
</dbReference>
<dbReference type="InterPro" id="IPR032792">
    <property type="entry name" value="AGL_glucanoTrfase"/>
</dbReference>
<evidence type="ECO:0000256" key="12">
    <source>
        <dbReference type="ARBA" id="ARBA00023056"/>
    </source>
</evidence>
<keyword evidence="27" id="KW-1185">Reference proteome</keyword>
<comment type="similarity">
    <text evidence="15">Belongs to the glycogen debranching enzyme family.</text>
</comment>
<dbReference type="GO" id="GO:0004134">
    <property type="term" value="F:4-alpha-glucanotransferase activity"/>
    <property type="evidence" value="ECO:0007669"/>
    <property type="project" value="UniProtKB-EC"/>
</dbReference>
<dbReference type="Pfam" id="PF14699">
    <property type="entry name" value="hGDE_N"/>
    <property type="match status" value="1"/>
</dbReference>
<feature type="transmembrane region" description="Helical" evidence="18">
    <location>
        <begin position="1888"/>
        <end position="1912"/>
    </location>
</feature>
<evidence type="ECO:0000259" key="21">
    <source>
        <dbReference type="Pfam" id="PF13967"/>
    </source>
</evidence>
<dbReference type="InterPro" id="IPR008928">
    <property type="entry name" value="6-hairpin_glycosidase_sf"/>
</dbReference>
<keyword evidence="18" id="KW-0812">Transmembrane</keyword>
<dbReference type="VEuPathDB" id="FungiDB:ATEG_04879"/>
<dbReference type="GO" id="GO:0016020">
    <property type="term" value="C:membrane"/>
    <property type="evidence" value="ECO:0007669"/>
    <property type="project" value="InterPro"/>
</dbReference>
<evidence type="ECO:0000256" key="1">
    <source>
        <dbReference type="ARBA" id="ARBA00000439"/>
    </source>
</evidence>
<dbReference type="VEuPathDB" id="FungiDB:ATEG_04880"/>
<dbReference type="PANTHER" id="PTHR10569">
    <property type="entry name" value="GLYCOGEN DEBRANCHING ENZYME"/>
    <property type="match status" value="1"/>
</dbReference>
<keyword evidence="14" id="KW-0326">Glycosidase</keyword>
<accession>A0A5M3YQU2</accession>
<evidence type="ECO:0000313" key="26">
    <source>
        <dbReference type="EMBL" id="GFF15757.1"/>
    </source>
</evidence>
<evidence type="ECO:0000256" key="2">
    <source>
        <dbReference type="ARBA" id="ARBA00000927"/>
    </source>
</evidence>
<dbReference type="InterPro" id="IPR027815">
    <property type="entry name" value="CSC1/OSCA1-like_cyt"/>
</dbReference>
<feature type="transmembrane region" description="Helical" evidence="18">
    <location>
        <begin position="1576"/>
        <end position="1597"/>
    </location>
</feature>
<dbReference type="Proteomes" id="UP000452235">
    <property type="component" value="Unassembled WGS sequence"/>
</dbReference>
<feature type="domain" description="CSC1/OSCA1-like 7TM region" evidence="19">
    <location>
        <begin position="1887"/>
        <end position="2164"/>
    </location>
</feature>
<evidence type="ECO:0000256" key="10">
    <source>
        <dbReference type="ARBA" id="ARBA00022679"/>
    </source>
</evidence>
<dbReference type="SUPFAM" id="SSF48208">
    <property type="entry name" value="Six-hairpin glycosidases"/>
    <property type="match status" value="1"/>
</dbReference>
<dbReference type="InterPro" id="IPR003864">
    <property type="entry name" value="CSC1/OSCA1-like_7TM"/>
</dbReference>
<evidence type="ECO:0000259" key="23">
    <source>
        <dbReference type="Pfam" id="PF14701"/>
    </source>
</evidence>
<dbReference type="EC" id="2.4.1.25" evidence="5"/>
<evidence type="ECO:0000256" key="4">
    <source>
        <dbReference type="ARBA" id="ARBA00004496"/>
    </source>
</evidence>
<feature type="transmembrane region" description="Helical" evidence="18">
    <location>
        <begin position="2150"/>
        <end position="2167"/>
    </location>
</feature>
<feature type="transmembrane region" description="Helical" evidence="18">
    <location>
        <begin position="2174"/>
        <end position="2191"/>
    </location>
</feature>
<feature type="domain" description="CSC1/OSCA1-like cytosolic" evidence="25">
    <location>
        <begin position="1672"/>
        <end position="1875"/>
    </location>
</feature>
<evidence type="ECO:0000259" key="19">
    <source>
        <dbReference type="Pfam" id="PF02714"/>
    </source>
</evidence>
<keyword evidence="10" id="KW-0808">Transferase</keyword>
<dbReference type="InterPro" id="IPR032790">
    <property type="entry name" value="GDE_C"/>
</dbReference>
<comment type="subcellular location">
    <subcellularLocation>
        <location evidence="4">Cytoplasm</location>
    </subcellularLocation>
</comment>
<keyword evidence="18" id="KW-0472">Membrane</keyword>
<comment type="catalytic activity">
    <reaction evidence="2">
        <text>Hydrolysis of (1-&gt;6)-alpha-D-glucosidic branch linkages in glycogen phosphorylase limit dextrin.</text>
        <dbReference type="EC" id="3.2.1.33"/>
    </reaction>
</comment>
<evidence type="ECO:0000259" key="22">
    <source>
        <dbReference type="Pfam" id="PF14699"/>
    </source>
</evidence>
<evidence type="ECO:0000256" key="3">
    <source>
        <dbReference type="ARBA" id="ARBA00003530"/>
    </source>
</evidence>
<evidence type="ECO:0000256" key="6">
    <source>
        <dbReference type="ARBA" id="ARBA00012778"/>
    </source>
</evidence>
<comment type="caution">
    <text evidence="26">The sequence shown here is derived from an EMBL/GenBank/DDBJ whole genome shotgun (WGS) entry which is preliminary data.</text>
</comment>
<dbReference type="Pfam" id="PF14703">
    <property type="entry name" value="PHM7_cyt"/>
    <property type="match status" value="1"/>
</dbReference>
<feature type="transmembrane region" description="Helical" evidence="18">
    <location>
        <begin position="1942"/>
        <end position="1961"/>
    </location>
</feature>
<dbReference type="PANTHER" id="PTHR10569:SF2">
    <property type="entry name" value="GLYCOGEN DEBRANCHING ENZYME"/>
    <property type="match status" value="1"/>
</dbReference>
<dbReference type="GO" id="GO:0005980">
    <property type="term" value="P:glycogen catabolic process"/>
    <property type="evidence" value="ECO:0007669"/>
    <property type="project" value="InterPro"/>
</dbReference>
<dbReference type="FunFam" id="1.50.10.10:FF:000039">
    <property type="entry name" value="Glycogen debranching enzyme Gdb1, putative"/>
    <property type="match status" value="1"/>
</dbReference>
<dbReference type="Pfam" id="PF06202">
    <property type="entry name" value="GDE_C"/>
    <property type="match status" value="1"/>
</dbReference>
<dbReference type="Gene3D" id="3.20.20.80">
    <property type="entry name" value="Glycosidases"/>
    <property type="match status" value="2"/>
</dbReference>
<feature type="transmembrane region" description="Helical" evidence="18">
    <location>
        <begin position="1495"/>
        <end position="1516"/>
    </location>
</feature>
<dbReference type="InterPro" id="IPR012341">
    <property type="entry name" value="6hp_glycosidase-like_sf"/>
</dbReference>
<keyword evidence="9" id="KW-0328">Glycosyltransferase</keyword>
<dbReference type="InterPro" id="IPR006421">
    <property type="entry name" value="Glycogen_debranch_met"/>
</dbReference>
<dbReference type="Pfam" id="PF13967">
    <property type="entry name" value="RSN1_TM"/>
    <property type="match status" value="1"/>
</dbReference>
<feature type="transmembrane region" description="Helical" evidence="18">
    <location>
        <begin position="2091"/>
        <end position="2119"/>
    </location>
</feature>
<keyword evidence="18" id="KW-1133">Transmembrane helix</keyword>
<evidence type="ECO:0000256" key="15">
    <source>
        <dbReference type="ARBA" id="ARBA00025780"/>
    </source>
</evidence>
<dbReference type="EMBL" id="BLJY01000004">
    <property type="protein sequence ID" value="GFF15757.1"/>
    <property type="molecule type" value="Genomic_DNA"/>
</dbReference>
<dbReference type="InterPro" id="IPR017853">
    <property type="entry name" value="GH"/>
</dbReference>
<evidence type="ECO:0000256" key="13">
    <source>
        <dbReference type="ARBA" id="ARBA00023268"/>
    </source>
</evidence>
<evidence type="ECO:0000256" key="18">
    <source>
        <dbReference type="SAM" id="Phobius"/>
    </source>
</evidence>
<gene>
    <name evidence="26" type="ORF">ATEIFO6365_0004087600</name>
</gene>
<dbReference type="EC" id="3.2.1.33" evidence="6"/>